<dbReference type="PANTHER" id="PTHR43792">
    <property type="entry name" value="GNAT FAMILY, PUTATIVE (AFU_ORTHOLOGUE AFUA_3G00765)-RELATED-RELATED"/>
    <property type="match status" value="1"/>
</dbReference>
<dbReference type="RefSeq" id="WP_125389865.1">
    <property type="nucleotide sequence ID" value="NZ_RJNA01000003.1"/>
</dbReference>
<comment type="caution">
    <text evidence="2">The sequence shown here is derived from an EMBL/GenBank/DDBJ whole genome shotgun (WGS) entry which is preliminary data.</text>
</comment>
<dbReference type="PANTHER" id="PTHR43792:SF1">
    <property type="entry name" value="N-ACETYLTRANSFERASE DOMAIN-CONTAINING PROTEIN"/>
    <property type="match status" value="1"/>
</dbReference>
<name>A0A3R9I1X6_STRCR</name>
<proteinExistence type="predicted"/>
<dbReference type="SUPFAM" id="SSF55729">
    <property type="entry name" value="Acyl-CoA N-acyltransferases (Nat)"/>
    <property type="match status" value="1"/>
</dbReference>
<protein>
    <submittedName>
        <fullName evidence="2">Acetyltransferase (GNAT) family protein</fullName>
    </submittedName>
</protein>
<dbReference type="InterPro" id="IPR000182">
    <property type="entry name" value="GNAT_dom"/>
</dbReference>
<dbReference type="EMBL" id="RJNA01000003">
    <property type="protein sequence ID" value="RSI44842.1"/>
    <property type="molecule type" value="Genomic_DNA"/>
</dbReference>
<evidence type="ECO:0000259" key="1">
    <source>
        <dbReference type="PROSITE" id="PS51186"/>
    </source>
</evidence>
<feature type="domain" description="N-acetyltransferase" evidence="1">
    <location>
        <begin position="9"/>
        <end position="172"/>
    </location>
</feature>
<keyword evidence="2" id="KW-0808">Transferase</keyword>
<reference evidence="2 3" key="1">
    <citation type="submission" date="2018-11" db="EMBL/GenBank/DDBJ databases">
        <title>Species Designations Belie Phenotypic and Genotypic Heterogeneity in Oral Streptococci.</title>
        <authorList>
            <person name="Velsko I."/>
        </authorList>
    </citation>
    <scope>NUCLEOTIDE SEQUENCE [LARGE SCALE GENOMIC DNA]</scope>
    <source>
        <strain evidence="2 3">BCC51</strain>
    </source>
</reference>
<evidence type="ECO:0000313" key="3">
    <source>
        <dbReference type="Proteomes" id="UP000282617"/>
    </source>
</evidence>
<dbReference type="Gene3D" id="3.40.630.30">
    <property type="match status" value="1"/>
</dbReference>
<gene>
    <name evidence="2" type="ORF">D8872_02625</name>
</gene>
<dbReference type="Proteomes" id="UP000282617">
    <property type="component" value="Unassembled WGS sequence"/>
</dbReference>
<accession>A0A3R9I1X6</accession>
<evidence type="ECO:0000313" key="2">
    <source>
        <dbReference type="EMBL" id="RSI44842.1"/>
    </source>
</evidence>
<dbReference type="GO" id="GO:0016747">
    <property type="term" value="F:acyltransferase activity, transferring groups other than amino-acyl groups"/>
    <property type="evidence" value="ECO:0007669"/>
    <property type="project" value="InterPro"/>
</dbReference>
<dbReference type="InterPro" id="IPR016181">
    <property type="entry name" value="Acyl_CoA_acyltransferase"/>
</dbReference>
<dbReference type="AlphaFoldDB" id="A0A3R9I1X6"/>
<dbReference type="InterPro" id="IPR051531">
    <property type="entry name" value="N-acetyltransferase"/>
</dbReference>
<organism evidence="2 3">
    <name type="scientific">Streptococcus cristatus</name>
    <dbReference type="NCBI Taxonomy" id="45634"/>
    <lineage>
        <taxon>Bacteria</taxon>
        <taxon>Bacillati</taxon>
        <taxon>Bacillota</taxon>
        <taxon>Bacilli</taxon>
        <taxon>Lactobacillales</taxon>
        <taxon>Streptococcaceae</taxon>
        <taxon>Streptococcus</taxon>
    </lineage>
</organism>
<sequence>MTIFETDCLIIRDLQESDLPALIAMNQDPEVMQYFPKPYSQAESLRLYQGIQDEVKAYGYSLWAVEEKDSQEFVGLVGLHHSDLRIFAGKETVEIGWRLRKEFWNRGYATEAAQACLDFAFQQAGLSEVYSFTSLLNLPSQKVMQKLGMEFVKEFDNEKVPADSPLYRHTLYRIKNLH</sequence>
<dbReference type="PROSITE" id="PS51186">
    <property type="entry name" value="GNAT"/>
    <property type="match status" value="1"/>
</dbReference>
<dbReference type="Pfam" id="PF13302">
    <property type="entry name" value="Acetyltransf_3"/>
    <property type="match status" value="1"/>
</dbReference>